<evidence type="ECO:0000313" key="1">
    <source>
        <dbReference type="Proteomes" id="UP000695000"/>
    </source>
</evidence>
<gene>
    <name evidence="2" type="primary">LOC108565529</name>
</gene>
<protein>
    <submittedName>
        <fullName evidence="2">Nucleoredoxin-like</fullName>
    </submittedName>
</protein>
<dbReference type="PANTHER" id="PTHR46472">
    <property type="entry name" value="NUCLEOREDOXIN"/>
    <property type="match status" value="1"/>
</dbReference>
<evidence type="ECO:0000313" key="2">
    <source>
        <dbReference type="RefSeq" id="XP_017780536.1"/>
    </source>
</evidence>
<dbReference type="GeneID" id="108565529"/>
<dbReference type="Gene3D" id="3.40.30.10">
    <property type="entry name" value="Glutaredoxin"/>
    <property type="match status" value="2"/>
</dbReference>
<reference evidence="2" key="1">
    <citation type="submission" date="2025-08" db="UniProtKB">
        <authorList>
            <consortium name="RefSeq"/>
        </authorList>
    </citation>
    <scope>IDENTIFICATION</scope>
    <source>
        <tissue evidence="2">Whole Larva</tissue>
    </source>
</reference>
<dbReference type="InterPro" id="IPR036249">
    <property type="entry name" value="Thioredoxin-like_sf"/>
</dbReference>
<proteinExistence type="predicted"/>
<accession>A0ABM1N136</accession>
<dbReference type="PANTHER" id="PTHR46472:SF1">
    <property type="entry name" value="NUCLEOREDOXIN"/>
    <property type="match status" value="1"/>
</dbReference>
<sequence>MPWLAVPFQQSGIRTELAQFYGIRGIPTLLLLDRNGHLITMDARTELVEDPQAQNFPWKPRLVNTVTERLFMSKMHEYLTIILLVDPEEADIQFAESVLLPVAESYYKQRNIDFPNTEEECLQFYIGTDSDTDDLIRDLVNVDEVVPLLVGLDIPNRRYFLMDPHCELTTASVEEFIAKFESNDCKFIDFDVERFPID</sequence>
<dbReference type="SUPFAM" id="SSF52833">
    <property type="entry name" value="Thioredoxin-like"/>
    <property type="match status" value="1"/>
</dbReference>
<organism evidence="1 2">
    <name type="scientific">Nicrophorus vespilloides</name>
    <name type="common">Boreal carrion beetle</name>
    <dbReference type="NCBI Taxonomy" id="110193"/>
    <lineage>
        <taxon>Eukaryota</taxon>
        <taxon>Metazoa</taxon>
        <taxon>Ecdysozoa</taxon>
        <taxon>Arthropoda</taxon>
        <taxon>Hexapoda</taxon>
        <taxon>Insecta</taxon>
        <taxon>Pterygota</taxon>
        <taxon>Neoptera</taxon>
        <taxon>Endopterygota</taxon>
        <taxon>Coleoptera</taxon>
        <taxon>Polyphaga</taxon>
        <taxon>Staphyliniformia</taxon>
        <taxon>Silphidae</taxon>
        <taxon>Nicrophorinae</taxon>
        <taxon>Nicrophorus</taxon>
    </lineage>
</organism>
<name>A0ABM1N136_NICVS</name>
<dbReference type="RefSeq" id="XP_017780536.1">
    <property type="nucleotide sequence ID" value="XM_017925047.1"/>
</dbReference>
<keyword evidence="1" id="KW-1185">Reference proteome</keyword>
<dbReference type="Proteomes" id="UP000695000">
    <property type="component" value="Unplaced"/>
</dbReference>